<dbReference type="PANTHER" id="PTHR42784">
    <property type="entry name" value="PYRANOSE 2-OXIDASE"/>
    <property type="match status" value="1"/>
</dbReference>
<dbReference type="Gene3D" id="3.50.50.60">
    <property type="entry name" value="FAD/NAD(P)-binding domain"/>
    <property type="match status" value="2"/>
</dbReference>
<keyword evidence="9" id="KW-1185">Reference proteome</keyword>
<reference evidence="9" key="1">
    <citation type="journal article" date="2019" name="Int. J. Syst. Evol. Microbiol.">
        <title>The Global Catalogue of Microorganisms (GCM) 10K type strain sequencing project: providing services to taxonomists for standard genome sequencing and annotation.</title>
        <authorList>
            <consortium name="The Broad Institute Genomics Platform"/>
            <consortium name="The Broad Institute Genome Sequencing Center for Infectious Disease"/>
            <person name="Wu L."/>
            <person name="Ma J."/>
        </authorList>
    </citation>
    <scope>NUCLEOTIDE SEQUENCE [LARGE SCALE GENOMIC DNA]</scope>
    <source>
        <strain evidence="9">CCUG 48316</strain>
    </source>
</reference>
<keyword evidence="5" id="KW-0560">Oxidoreductase</keyword>
<dbReference type="Pfam" id="PF13450">
    <property type="entry name" value="NAD_binding_8"/>
    <property type="match status" value="1"/>
</dbReference>
<sequence length="549" mass="61322">MPGERYDVIIIGSGPGGGTMAWRLAQTGKRILLVERGDYLRREPRNWDSQAVIVDGYYQASETWYSSDGKSFHPGLHYYVGGNSKFYGSILFRLRERDFGEIRHQDGLSPAWPVGYNEFEPYYQAAEELFHVHGLRGEDPTEPWARKPYAHPPVSHEPRIQQLFDDLKREGHQPFHLPVGVRLVERDGQPVSTSPCIKCESFDGFPCPTNGKSDAQVMCVDPALRDCPNLTLSVRTYVERLVTNASGTSVTGIEGTRDGEPFSASADLVVVACGALSSALLMLRSATDRHPDGLANGSGQVGRNYMRHNNSTVLAISKIPNPTRFQKTLGLNDFYFGDPDTRDSWDFPLGHIQMVGKSDGAQVHGEGLPGFLQWFPEKPFDWIAKHSVDFWLTSEDIPKPENRIFYRDGKVHLDLTETNDEAHRRLRQKLREICDKTHIHPHLFDRSLYLGKNVPIGGTAHQAGTLRFGTDPATSVLDRDCKAHALDNLYVTDASFFPSIGAVNPTLTIIANALRVADHLIARLDAHDEIPPPRLFDHTDPPEPLSARA</sequence>
<evidence type="ECO:0000313" key="9">
    <source>
        <dbReference type="Proteomes" id="UP001596292"/>
    </source>
</evidence>
<feature type="domain" description="Glucose-methanol-choline oxidoreductase N-terminal" evidence="6">
    <location>
        <begin position="198"/>
        <end position="308"/>
    </location>
</feature>
<dbReference type="SUPFAM" id="SSF51905">
    <property type="entry name" value="FAD/NAD(P)-binding domain"/>
    <property type="match status" value="1"/>
</dbReference>
<accession>A0ABW2BEQ8</accession>
<dbReference type="InterPro" id="IPR000172">
    <property type="entry name" value="GMC_OxRdtase_N"/>
</dbReference>
<dbReference type="RefSeq" id="WP_378966793.1">
    <property type="nucleotide sequence ID" value="NZ_JBHSWN010000001.1"/>
</dbReference>
<evidence type="ECO:0000313" key="8">
    <source>
        <dbReference type="EMBL" id="MFC6788607.1"/>
    </source>
</evidence>
<evidence type="ECO:0000259" key="6">
    <source>
        <dbReference type="Pfam" id="PF00732"/>
    </source>
</evidence>
<evidence type="ECO:0000256" key="3">
    <source>
        <dbReference type="ARBA" id="ARBA00022630"/>
    </source>
</evidence>
<organism evidence="8 9">
    <name type="scientific">Methylobacterium komagatae</name>
    <dbReference type="NCBI Taxonomy" id="374425"/>
    <lineage>
        <taxon>Bacteria</taxon>
        <taxon>Pseudomonadati</taxon>
        <taxon>Pseudomonadota</taxon>
        <taxon>Alphaproteobacteria</taxon>
        <taxon>Hyphomicrobiales</taxon>
        <taxon>Methylobacteriaceae</taxon>
        <taxon>Methylobacterium</taxon>
    </lineage>
</organism>
<dbReference type="Pfam" id="PF00732">
    <property type="entry name" value="GMC_oxred_N"/>
    <property type="match status" value="1"/>
</dbReference>
<keyword evidence="3" id="KW-0285">Flavoprotein</keyword>
<evidence type="ECO:0000256" key="5">
    <source>
        <dbReference type="ARBA" id="ARBA00023002"/>
    </source>
</evidence>
<comment type="caution">
    <text evidence="8">The sequence shown here is derived from an EMBL/GenBank/DDBJ whole genome shotgun (WGS) entry which is preliminary data.</text>
</comment>
<gene>
    <name evidence="8" type="ORF">ACFQE0_02560</name>
</gene>
<evidence type="ECO:0000256" key="4">
    <source>
        <dbReference type="ARBA" id="ARBA00022827"/>
    </source>
</evidence>
<dbReference type="InterPro" id="IPR036188">
    <property type="entry name" value="FAD/NAD-bd_sf"/>
</dbReference>
<protein>
    <submittedName>
        <fullName evidence="8">FAD-dependent oxidoreductase</fullName>
    </submittedName>
</protein>
<comment type="similarity">
    <text evidence="2">Belongs to the GMC oxidoreductase family.</text>
</comment>
<dbReference type="Pfam" id="PF05199">
    <property type="entry name" value="GMC_oxred_C"/>
    <property type="match status" value="1"/>
</dbReference>
<evidence type="ECO:0000256" key="1">
    <source>
        <dbReference type="ARBA" id="ARBA00001974"/>
    </source>
</evidence>
<evidence type="ECO:0000256" key="2">
    <source>
        <dbReference type="ARBA" id="ARBA00010790"/>
    </source>
</evidence>
<dbReference type="EMBL" id="JBHSWN010000001">
    <property type="protein sequence ID" value="MFC6788607.1"/>
    <property type="molecule type" value="Genomic_DNA"/>
</dbReference>
<feature type="domain" description="Glucose-methanol-choline oxidoreductase C-terminal" evidence="7">
    <location>
        <begin position="458"/>
        <end position="513"/>
    </location>
</feature>
<evidence type="ECO:0000259" key="7">
    <source>
        <dbReference type="Pfam" id="PF05199"/>
    </source>
</evidence>
<dbReference type="InterPro" id="IPR051473">
    <property type="entry name" value="P2Ox-like"/>
</dbReference>
<dbReference type="Proteomes" id="UP001596292">
    <property type="component" value="Unassembled WGS sequence"/>
</dbReference>
<keyword evidence="4" id="KW-0274">FAD</keyword>
<dbReference type="InterPro" id="IPR007867">
    <property type="entry name" value="GMC_OxRtase_C"/>
</dbReference>
<dbReference type="PRINTS" id="PR00411">
    <property type="entry name" value="PNDRDTASEI"/>
</dbReference>
<dbReference type="PANTHER" id="PTHR42784:SF1">
    <property type="entry name" value="PYRANOSE 2-OXIDASE"/>
    <property type="match status" value="1"/>
</dbReference>
<proteinExistence type="inferred from homology"/>
<name>A0ABW2BEQ8_9HYPH</name>
<comment type="cofactor">
    <cofactor evidence="1">
        <name>FAD</name>
        <dbReference type="ChEBI" id="CHEBI:57692"/>
    </cofactor>
</comment>